<evidence type="ECO:0000313" key="1">
    <source>
        <dbReference type="EMBL" id="EFJ11915.1"/>
    </source>
</evidence>
<dbReference type="InParanoid" id="D8SUL4"/>
<proteinExistence type="predicted"/>
<dbReference type="EMBL" id="GL377643">
    <property type="protein sequence ID" value="EFJ11915.1"/>
    <property type="molecule type" value="Genomic_DNA"/>
</dbReference>
<dbReference type="AlphaFoldDB" id="D8SUL4"/>
<dbReference type="HOGENOM" id="CLU_2241295_0_0_1"/>
<evidence type="ECO:0000313" key="2">
    <source>
        <dbReference type="Proteomes" id="UP000001514"/>
    </source>
</evidence>
<dbReference type="Proteomes" id="UP000001514">
    <property type="component" value="Unassembled WGS sequence"/>
</dbReference>
<gene>
    <name evidence="1" type="ORF">SELMODRAFT_425880</name>
</gene>
<dbReference type="KEGG" id="smo:SELMODRAFT_425880"/>
<evidence type="ECO:0008006" key="3">
    <source>
        <dbReference type="Google" id="ProtNLM"/>
    </source>
</evidence>
<dbReference type="Gramene" id="EFJ11915">
    <property type="protein sequence ID" value="EFJ11915"/>
    <property type="gene ID" value="SELMODRAFT_425880"/>
</dbReference>
<reference evidence="1 2" key="1">
    <citation type="journal article" date="2011" name="Science">
        <title>The Selaginella genome identifies genetic changes associated with the evolution of vascular plants.</title>
        <authorList>
            <person name="Banks J.A."/>
            <person name="Nishiyama T."/>
            <person name="Hasebe M."/>
            <person name="Bowman J.L."/>
            <person name="Gribskov M."/>
            <person name="dePamphilis C."/>
            <person name="Albert V.A."/>
            <person name="Aono N."/>
            <person name="Aoyama T."/>
            <person name="Ambrose B.A."/>
            <person name="Ashton N.W."/>
            <person name="Axtell M.J."/>
            <person name="Barker E."/>
            <person name="Barker M.S."/>
            <person name="Bennetzen J.L."/>
            <person name="Bonawitz N.D."/>
            <person name="Chapple C."/>
            <person name="Cheng C."/>
            <person name="Correa L.G."/>
            <person name="Dacre M."/>
            <person name="DeBarry J."/>
            <person name="Dreyer I."/>
            <person name="Elias M."/>
            <person name="Engstrom E.M."/>
            <person name="Estelle M."/>
            <person name="Feng L."/>
            <person name="Finet C."/>
            <person name="Floyd S.K."/>
            <person name="Frommer W.B."/>
            <person name="Fujita T."/>
            <person name="Gramzow L."/>
            <person name="Gutensohn M."/>
            <person name="Harholt J."/>
            <person name="Hattori M."/>
            <person name="Heyl A."/>
            <person name="Hirai T."/>
            <person name="Hiwatashi Y."/>
            <person name="Ishikawa M."/>
            <person name="Iwata M."/>
            <person name="Karol K.G."/>
            <person name="Koehler B."/>
            <person name="Kolukisaoglu U."/>
            <person name="Kubo M."/>
            <person name="Kurata T."/>
            <person name="Lalonde S."/>
            <person name="Li K."/>
            <person name="Li Y."/>
            <person name="Litt A."/>
            <person name="Lyons E."/>
            <person name="Manning G."/>
            <person name="Maruyama T."/>
            <person name="Michael T.P."/>
            <person name="Mikami K."/>
            <person name="Miyazaki S."/>
            <person name="Morinaga S."/>
            <person name="Murata T."/>
            <person name="Mueller-Roeber B."/>
            <person name="Nelson D.R."/>
            <person name="Obara M."/>
            <person name="Oguri Y."/>
            <person name="Olmstead R.G."/>
            <person name="Onodera N."/>
            <person name="Petersen B.L."/>
            <person name="Pils B."/>
            <person name="Prigge M."/>
            <person name="Rensing S.A."/>
            <person name="Riano-Pachon D.M."/>
            <person name="Roberts A.W."/>
            <person name="Sato Y."/>
            <person name="Scheller H.V."/>
            <person name="Schulz B."/>
            <person name="Schulz C."/>
            <person name="Shakirov E.V."/>
            <person name="Shibagaki N."/>
            <person name="Shinohara N."/>
            <person name="Shippen D.E."/>
            <person name="Soerensen I."/>
            <person name="Sotooka R."/>
            <person name="Sugimoto N."/>
            <person name="Sugita M."/>
            <person name="Sumikawa N."/>
            <person name="Tanurdzic M."/>
            <person name="Theissen G."/>
            <person name="Ulvskov P."/>
            <person name="Wakazuki S."/>
            <person name="Weng J.K."/>
            <person name="Willats W.W."/>
            <person name="Wipf D."/>
            <person name="Wolf P.G."/>
            <person name="Yang L."/>
            <person name="Zimmer A.D."/>
            <person name="Zhu Q."/>
            <person name="Mitros T."/>
            <person name="Hellsten U."/>
            <person name="Loque D."/>
            <person name="Otillar R."/>
            <person name="Salamov A."/>
            <person name="Schmutz J."/>
            <person name="Shapiro H."/>
            <person name="Lindquist E."/>
            <person name="Lucas S."/>
            <person name="Rokhsar D."/>
            <person name="Grigoriev I.V."/>
        </authorList>
    </citation>
    <scope>NUCLEOTIDE SEQUENCE [LARGE SCALE GENOMIC DNA]</scope>
</reference>
<keyword evidence="2" id="KW-1185">Reference proteome</keyword>
<organism evidence="2">
    <name type="scientific">Selaginella moellendorffii</name>
    <name type="common">Spikemoss</name>
    <dbReference type="NCBI Taxonomy" id="88036"/>
    <lineage>
        <taxon>Eukaryota</taxon>
        <taxon>Viridiplantae</taxon>
        <taxon>Streptophyta</taxon>
        <taxon>Embryophyta</taxon>
        <taxon>Tracheophyta</taxon>
        <taxon>Lycopodiopsida</taxon>
        <taxon>Selaginellales</taxon>
        <taxon>Selaginellaceae</taxon>
        <taxon>Selaginella</taxon>
    </lineage>
</organism>
<accession>D8SUL4</accession>
<protein>
    <recommendedName>
        <fullName evidence="3">Alanine--tRNA ligase</fullName>
    </recommendedName>
</protein>
<name>D8SUL4_SELML</name>
<sequence>MSFFEMPGNFSFRDFKHDAAWELDFKTVKQKNTDTGLGLERMAKILQKISSILSSNVLLSWLENYTAADGTKAYLKVIGDHLRAGVTRYLREIIVEITRRECCPS</sequence>